<dbReference type="GO" id="GO:0003677">
    <property type="term" value="F:DNA binding"/>
    <property type="evidence" value="ECO:0007669"/>
    <property type="project" value="UniProtKB-KW"/>
</dbReference>
<reference evidence="1 4" key="3">
    <citation type="submission" date="2020-08" db="EMBL/GenBank/DDBJ databases">
        <title>Genomic Encyclopedia of Type Strains, Phase IV (KMG-IV): sequencing the most valuable type-strain genomes for metagenomic binning, comparative biology and taxonomic classification.</title>
        <authorList>
            <person name="Goeker M."/>
        </authorList>
    </citation>
    <scope>NUCLEOTIDE SEQUENCE [LARGE SCALE GENOMIC DNA]</scope>
    <source>
        <strain evidence="1 4">DSM 100995</strain>
    </source>
</reference>
<evidence type="ECO:0000313" key="4">
    <source>
        <dbReference type="Proteomes" id="UP000583101"/>
    </source>
</evidence>
<proteinExistence type="predicted"/>
<dbReference type="OrthoDB" id="7064118at2"/>
<dbReference type="EMBL" id="SNQG01000001">
    <property type="protein sequence ID" value="TEW69188.1"/>
    <property type="molecule type" value="Genomic_DNA"/>
</dbReference>
<name>A0A4Y8AJI2_9SPHI</name>
<dbReference type="InterPro" id="IPR016032">
    <property type="entry name" value="Sig_transdc_resp-reg_C-effctor"/>
</dbReference>
<comment type="caution">
    <text evidence="2">The sequence shown here is derived from an EMBL/GenBank/DDBJ whole genome shotgun (WGS) entry which is preliminary data.</text>
</comment>
<dbReference type="GO" id="GO:0006355">
    <property type="term" value="P:regulation of DNA-templated transcription"/>
    <property type="evidence" value="ECO:0007669"/>
    <property type="project" value="InterPro"/>
</dbReference>
<protein>
    <submittedName>
        <fullName evidence="1">DNA-binding CsgD family transcriptional regulator</fullName>
    </submittedName>
</protein>
<dbReference type="Proteomes" id="UP000297248">
    <property type="component" value="Unassembled WGS sequence"/>
</dbReference>
<dbReference type="InterPro" id="IPR036388">
    <property type="entry name" value="WH-like_DNA-bd_sf"/>
</dbReference>
<organism evidence="2 3">
    <name type="scientific">Mucilaginibacter phyllosphaerae</name>
    <dbReference type="NCBI Taxonomy" id="1812349"/>
    <lineage>
        <taxon>Bacteria</taxon>
        <taxon>Pseudomonadati</taxon>
        <taxon>Bacteroidota</taxon>
        <taxon>Sphingobacteriia</taxon>
        <taxon>Sphingobacteriales</taxon>
        <taxon>Sphingobacteriaceae</taxon>
        <taxon>Mucilaginibacter</taxon>
    </lineage>
</organism>
<dbReference type="Gene3D" id="1.10.10.10">
    <property type="entry name" value="Winged helix-like DNA-binding domain superfamily/Winged helix DNA-binding domain"/>
    <property type="match status" value="1"/>
</dbReference>
<accession>A0A4Y8AJI2</accession>
<keyword evidence="1" id="KW-0238">DNA-binding</keyword>
<sequence>MNAIFTADIVNSSSLNQQGFDKLIGDLKNLFKTDNKDFYNGDSFRVLIKQPGDALMQCIKSRLLAIQCSGRLRVDIRVSINIGNLQSKQIDLRSSMDELLVQSGRSFTRLQNTTQRLYITAGDKDADFTYDIIAEYTDTLLEQVTAKQAQILFLLLSGKTQVETAHQLALSTATISKQVKAARYDKIKSVLHKFEVLTNQLQHGK</sequence>
<dbReference type="RefSeq" id="WP_134335023.1">
    <property type="nucleotide sequence ID" value="NZ_BMCZ01000001.1"/>
</dbReference>
<evidence type="ECO:0000313" key="3">
    <source>
        <dbReference type="Proteomes" id="UP000297248"/>
    </source>
</evidence>
<evidence type="ECO:0000313" key="1">
    <source>
        <dbReference type="EMBL" id="MBB3967764.1"/>
    </source>
</evidence>
<reference evidence="2" key="2">
    <citation type="submission" date="2019-03" db="EMBL/GenBank/DDBJ databases">
        <authorList>
            <person name="Yan Y.-Q."/>
            <person name="Du Z.-J."/>
        </authorList>
    </citation>
    <scope>NUCLEOTIDE SEQUENCE</scope>
    <source>
        <strain evidence="2">PP-F2FG21</strain>
    </source>
</reference>
<dbReference type="SUPFAM" id="SSF46894">
    <property type="entry name" value="C-terminal effector domain of the bipartite response regulators"/>
    <property type="match status" value="1"/>
</dbReference>
<reference evidence="2 3" key="1">
    <citation type="journal article" date="2016" name="Int. J. Syst. Evol. Microbiol.">
        <title>Proposal of Mucilaginibacter phyllosphaerae sp. nov. isolated from the phyllosphere of Galium album.</title>
        <authorList>
            <person name="Aydogan E.L."/>
            <person name="Busse H.J."/>
            <person name="Moser G."/>
            <person name="Muller C."/>
            <person name="Kampfer P."/>
            <person name="Glaeser S.P."/>
        </authorList>
    </citation>
    <scope>NUCLEOTIDE SEQUENCE [LARGE SCALE GENOMIC DNA]</scope>
    <source>
        <strain evidence="2 3">PP-F2FG21</strain>
    </source>
</reference>
<dbReference type="Proteomes" id="UP000583101">
    <property type="component" value="Unassembled WGS sequence"/>
</dbReference>
<evidence type="ECO:0000313" key="2">
    <source>
        <dbReference type="EMBL" id="TEW69188.1"/>
    </source>
</evidence>
<keyword evidence="4" id="KW-1185">Reference proteome</keyword>
<dbReference type="EMBL" id="JACIEG010000001">
    <property type="protein sequence ID" value="MBB3967764.1"/>
    <property type="molecule type" value="Genomic_DNA"/>
</dbReference>
<dbReference type="AlphaFoldDB" id="A0A4Y8AJI2"/>
<gene>
    <name evidence="2" type="ORF">E2R65_03205</name>
    <name evidence="1" type="ORF">GGR35_000350</name>
</gene>